<proteinExistence type="predicted"/>
<accession>A0ACB9M0Q9</accession>
<evidence type="ECO:0000313" key="1">
    <source>
        <dbReference type="EMBL" id="KAI4317575.1"/>
    </source>
</evidence>
<dbReference type="Proteomes" id="UP000828941">
    <property type="component" value="Chromosome 10"/>
</dbReference>
<sequence>MLLHRLSTLMEEMGLNYFNSVIFSSSHYFIMVTVLGILVLYYAHRRKSAIYLLDFSCYRPLRSYRIPMSMFKELFLIDNMDPEAVSFQCRILEKSGFSEETSLPPSLARLPKRKSITFALEEAETIMYEAISDLLQKSKINPKAIDILIINCSLFCPTPSLCSMVANKFRMRSNIISFNLSGMGCSAGLLSVSLAKDLLRVHRNSLALIVSTEVLSLSWYMGKVPSMLLSNCLFRMGGAAVLMSSRAQDKHKAKYKLLHLVRTTKAQDDQSHGCVYQDVDPEDKEGVSISKNIVNVAGNALKTNITSLGPLVLPITEQFQYGFSLIWKKLWATRRSAGIYTPDFHKAFDHFCIHAGGRAVIQAIETNLGLKKQDLEASSMTLHRFGNTSSSSIWYVLCYIEAKGRMKCGDRIWQIAFGSGFKCNSAVWKCVCDVKPDMGNAWSDVIDSYPVQVPDFVKID</sequence>
<protein>
    <submittedName>
        <fullName evidence="1">Uncharacterized protein</fullName>
    </submittedName>
</protein>
<dbReference type="EMBL" id="CM039435">
    <property type="protein sequence ID" value="KAI4317575.1"/>
    <property type="molecule type" value="Genomic_DNA"/>
</dbReference>
<organism evidence="1 2">
    <name type="scientific">Bauhinia variegata</name>
    <name type="common">Purple orchid tree</name>
    <name type="synonym">Phanera variegata</name>
    <dbReference type="NCBI Taxonomy" id="167791"/>
    <lineage>
        <taxon>Eukaryota</taxon>
        <taxon>Viridiplantae</taxon>
        <taxon>Streptophyta</taxon>
        <taxon>Embryophyta</taxon>
        <taxon>Tracheophyta</taxon>
        <taxon>Spermatophyta</taxon>
        <taxon>Magnoliopsida</taxon>
        <taxon>eudicotyledons</taxon>
        <taxon>Gunneridae</taxon>
        <taxon>Pentapetalae</taxon>
        <taxon>rosids</taxon>
        <taxon>fabids</taxon>
        <taxon>Fabales</taxon>
        <taxon>Fabaceae</taxon>
        <taxon>Cercidoideae</taxon>
        <taxon>Cercideae</taxon>
        <taxon>Bauhiniinae</taxon>
        <taxon>Bauhinia</taxon>
    </lineage>
</organism>
<name>A0ACB9M0Q9_BAUVA</name>
<gene>
    <name evidence="1" type="ORF">L6164_025437</name>
</gene>
<comment type="caution">
    <text evidence="1">The sequence shown here is derived from an EMBL/GenBank/DDBJ whole genome shotgun (WGS) entry which is preliminary data.</text>
</comment>
<keyword evidence="2" id="KW-1185">Reference proteome</keyword>
<evidence type="ECO:0000313" key="2">
    <source>
        <dbReference type="Proteomes" id="UP000828941"/>
    </source>
</evidence>
<reference evidence="1 2" key="1">
    <citation type="journal article" date="2022" name="DNA Res.">
        <title>Chromosomal-level genome assembly of the orchid tree Bauhinia variegata (Leguminosae; Cercidoideae) supports the allotetraploid origin hypothesis of Bauhinia.</title>
        <authorList>
            <person name="Zhong Y."/>
            <person name="Chen Y."/>
            <person name="Zheng D."/>
            <person name="Pang J."/>
            <person name="Liu Y."/>
            <person name="Luo S."/>
            <person name="Meng S."/>
            <person name="Qian L."/>
            <person name="Wei D."/>
            <person name="Dai S."/>
            <person name="Zhou R."/>
        </authorList>
    </citation>
    <scope>NUCLEOTIDE SEQUENCE [LARGE SCALE GENOMIC DNA]</scope>
    <source>
        <strain evidence="1">BV-YZ2020</strain>
    </source>
</reference>